<dbReference type="PANTHER" id="PTHR36450">
    <property type="entry name" value="THIOREDOXIN"/>
    <property type="match status" value="1"/>
</dbReference>
<dbReference type="Gene3D" id="3.40.30.10">
    <property type="entry name" value="Glutaredoxin"/>
    <property type="match status" value="1"/>
</dbReference>
<dbReference type="InterPro" id="IPR036249">
    <property type="entry name" value="Thioredoxin-like_sf"/>
</dbReference>
<dbReference type="NCBIfam" id="TIGR00412">
    <property type="entry name" value="redox_disulf_2"/>
    <property type="match status" value="1"/>
</dbReference>
<proteinExistence type="predicted"/>
<dbReference type="Pfam" id="PF13192">
    <property type="entry name" value="Thioredoxin_3"/>
    <property type="match status" value="1"/>
</dbReference>
<evidence type="ECO:0000256" key="2">
    <source>
        <dbReference type="PIRSR" id="PIRSR037031-51"/>
    </source>
</evidence>
<keyword evidence="2" id="KW-0676">Redox-active center</keyword>
<protein>
    <submittedName>
        <fullName evidence="4">Thioredoxin family protein</fullName>
    </submittedName>
</protein>
<reference evidence="4" key="1">
    <citation type="submission" date="2023-03" db="EMBL/GenBank/DDBJ databases">
        <title>Stygiobacter electus gen. nov., sp. nov., facultatively anaerobic thermotolerant bacterium of the class Ignavibacteria from a well of Yessentuki mineral water deposit.</title>
        <authorList>
            <person name="Podosokorskaya O.A."/>
            <person name="Elcheninov A.G."/>
            <person name="Petrova N.F."/>
            <person name="Zavarzina D.G."/>
            <person name="Kublanov I.V."/>
            <person name="Merkel A.Y."/>
        </authorList>
    </citation>
    <scope>NUCLEOTIDE SEQUENCE</scope>
    <source>
        <strain evidence="4">09-Me</strain>
    </source>
</reference>
<name>A0AAE3P191_9BACT</name>
<dbReference type="SUPFAM" id="SSF52833">
    <property type="entry name" value="Thioredoxin-like"/>
    <property type="match status" value="1"/>
</dbReference>
<evidence type="ECO:0000256" key="1">
    <source>
        <dbReference type="PIRSR" id="PIRSR037031-50"/>
    </source>
</evidence>
<dbReference type="InterPro" id="IPR005243">
    <property type="entry name" value="THIRX-like_proc"/>
</dbReference>
<evidence type="ECO:0000313" key="5">
    <source>
        <dbReference type="Proteomes" id="UP001221302"/>
    </source>
</evidence>
<evidence type="ECO:0000313" key="4">
    <source>
        <dbReference type="EMBL" id="MDF1612537.1"/>
    </source>
</evidence>
<comment type="caution">
    <text evidence="4">The sequence shown here is derived from an EMBL/GenBank/DDBJ whole genome shotgun (WGS) entry which is preliminary data.</text>
</comment>
<dbReference type="PIRSF" id="PIRSF037031">
    <property type="entry name" value="Redox_disulphide_2"/>
    <property type="match status" value="1"/>
</dbReference>
<accession>A0AAE3P191</accession>
<evidence type="ECO:0000259" key="3">
    <source>
        <dbReference type="Pfam" id="PF13192"/>
    </source>
</evidence>
<feature type="disulfide bond" description="Redox-active" evidence="2">
    <location>
        <begin position="11"/>
        <end position="14"/>
    </location>
</feature>
<dbReference type="Proteomes" id="UP001221302">
    <property type="component" value="Unassembled WGS sequence"/>
</dbReference>
<feature type="active site" description="Nucleophile" evidence="1">
    <location>
        <position position="14"/>
    </location>
</feature>
<feature type="domain" description="Thioredoxin-like fold" evidence="3">
    <location>
        <begin position="3"/>
        <end position="77"/>
    </location>
</feature>
<keyword evidence="2" id="KW-1015">Disulfide bond</keyword>
<keyword evidence="5" id="KW-1185">Reference proteome</keyword>
<organism evidence="4 5">
    <name type="scientific">Stygiobacter electus</name>
    <dbReference type="NCBI Taxonomy" id="3032292"/>
    <lineage>
        <taxon>Bacteria</taxon>
        <taxon>Pseudomonadati</taxon>
        <taxon>Ignavibacteriota</taxon>
        <taxon>Ignavibacteria</taxon>
        <taxon>Ignavibacteriales</taxon>
        <taxon>Melioribacteraceae</taxon>
        <taxon>Stygiobacter</taxon>
    </lineage>
</organism>
<dbReference type="AlphaFoldDB" id="A0AAE3P191"/>
<sequence>MLDIKVLGTGCANCIKLENLVKEVITENDLPANVEKITDSEKFMDYGVMITPGLVVNGKVLAMGKIPTKPTLEHWLKNMMEK</sequence>
<dbReference type="InterPro" id="IPR012336">
    <property type="entry name" value="Thioredoxin-like_fold"/>
</dbReference>
<dbReference type="PANTHER" id="PTHR36450:SF1">
    <property type="entry name" value="THIOREDOXIN"/>
    <property type="match status" value="1"/>
</dbReference>
<gene>
    <name evidence="4" type="ORF">P0M35_10275</name>
</gene>
<dbReference type="EMBL" id="JARGDL010000014">
    <property type="protein sequence ID" value="MDF1612537.1"/>
    <property type="molecule type" value="Genomic_DNA"/>
</dbReference>
<feature type="active site" description="Nucleophile" evidence="1">
    <location>
        <position position="11"/>
    </location>
</feature>
<dbReference type="RefSeq" id="WP_321536308.1">
    <property type="nucleotide sequence ID" value="NZ_JARGDL010000014.1"/>
</dbReference>